<dbReference type="InterPro" id="IPR032687">
    <property type="entry name" value="AraC-type_N"/>
</dbReference>
<accession>A0A1X7AEP0</accession>
<dbReference type="Pfam" id="PF12833">
    <property type="entry name" value="HTH_18"/>
    <property type="match status" value="1"/>
</dbReference>
<evidence type="ECO:0000256" key="2">
    <source>
        <dbReference type="ARBA" id="ARBA00023125"/>
    </source>
</evidence>
<evidence type="ECO:0000313" key="5">
    <source>
        <dbReference type="EMBL" id="SMA32858.1"/>
    </source>
</evidence>
<evidence type="ECO:0000313" key="6">
    <source>
        <dbReference type="Proteomes" id="UP000196573"/>
    </source>
</evidence>
<reference evidence="5 6" key="1">
    <citation type="submission" date="2017-03" db="EMBL/GenBank/DDBJ databases">
        <authorList>
            <person name="Afonso C.L."/>
            <person name="Miller P.J."/>
            <person name="Scott M.A."/>
            <person name="Spackman E."/>
            <person name="Goraichik I."/>
            <person name="Dimitrov K.M."/>
            <person name="Suarez D.L."/>
            <person name="Swayne D.E."/>
        </authorList>
    </citation>
    <scope>NUCLEOTIDE SEQUENCE [LARGE SCALE GENOMIC DNA]</scope>
    <source>
        <strain evidence="5">SB41UT1</strain>
    </source>
</reference>
<protein>
    <submittedName>
        <fullName evidence="5">HTH-type transcriptional regulator VirS</fullName>
    </submittedName>
</protein>
<keyword evidence="3" id="KW-0804">Transcription</keyword>
<evidence type="ECO:0000259" key="4">
    <source>
        <dbReference type="PROSITE" id="PS01124"/>
    </source>
</evidence>
<dbReference type="PANTHER" id="PTHR47894:SF1">
    <property type="entry name" value="HTH-TYPE TRANSCRIPTIONAL REGULATOR VQSM"/>
    <property type="match status" value="1"/>
</dbReference>
<dbReference type="SMART" id="SM00342">
    <property type="entry name" value="HTH_ARAC"/>
    <property type="match status" value="1"/>
</dbReference>
<dbReference type="GO" id="GO:0000976">
    <property type="term" value="F:transcription cis-regulatory region binding"/>
    <property type="evidence" value="ECO:0007669"/>
    <property type="project" value="TreeGrafter"/>
</dbReference>
<dbReference type="PANTHER" id="PTHR47894">
    <property type="entry name" value="HTH-TYPE TRANSCRIPTIONAL REGULATOR GADX"/>
    <property type="match status" value="1"/>
</dbReference>
<evidence type="ECO:0000256" key="1">
    <source>
        <dbReference type="ARBA" id="ARBA00023015"/>
    </source>
</evidence>
<name>A0A1X7AEP0_9GAMM</name>
<proteinExistence type="predicted"/>
<dbReference type="AlphaFoldDB" id="A0A1X7AEP0"/>
<keyword evidence="6" id="KW-1185">Reference proteome</keyword>
<dbReference type="Gene3D" id="1.10.10.60">
    <property type="entry name" value="Homeodomain-like"/>
    <property type="match status" value="1"/>
</dbReference>
<gene>
    <name evidence="5" type="primary">virS_1</name>
    <name evidence="5" type="ORF">EHSB41UT_00201</name>
</gene>
<dbReference type="GO" id="GO:0005829">
    <property type="term" value="C:cytosol"/>
    <property type="evidence" value="ECO:0007669"/>
    <property type="project" value="TreeGrafter"/>
</dbReference>
<dbReference type="Pfam" id="PF12625">
    <property type="entry name" value="Arabinose_bd"/>
    <property type="match status" value="1"/>
</dbReference>
<dbReference type="SUPFAM" id="SSF46689">
    <property type="entry name" value="Homeodomain-like"/>
    <property type="match status" value="1"/>
</dbReference>
<dbReference type="EMBL" id="FWPT01000001">
    <property type="protein sequence ID" value="SMA32858.1"/>
    <property type="molecule type" value="Genomic_DNA"/>
</dbReference>
<dbReference type="PROSITE" id="PS01124">
    <property type="entry name" value="HTH_ARAC_FAMILY_2"/>
    <property type="match status" value="1"/>
</dbReference>
<dbReference type="InterPro" id="IPR009057">
    <property type="entry name" value="Homeodomain-like_sf"/>
</dbReference>
<keyword evidence="1" id="KW-0805">Transcription regulation</keyword>
<dbReference type="GO" id="GO:0003700">
    <property type="term" value="F:DNA-binding transcription factor activity"/>
    <property type="evidence" value="ECO:0007669"/>
    <property type="project" value="InterPro"/>
</dbReference>
<dbReference type="InterPro" id="IPR018060">
    <property type="entry name" value="HTH_AraC"/>
</dbReference>
<evidence type="ECO:0000256" key="3">
    <source>
        <dbReference type="ARBA" id="ARBA00023163"/>
    </source>
</evidence>
<feature type="domain" description="HTH araC/xylS-type" evidence="4">
    <location>
        <begin position="263"/>
        <end position="360"/>
    </location>
</feature>
<sequence>MIKSPISEPHSLTASSKIAQASDEPTLSSDYLTLSRDFALSRGVSMSAILEGTDFSLATLLNPPPRIPHSQMEQIMYNLLGKLGNEYQAGVDYGLFMGLNAHGTLGIAIQGARNLLEASNLLVQFIQTRASLQVAEMIAEGDTVRLRIAEVPSMELDHAENLSVMFEISLLISFYSIIRNMLKAHKSEGQMELSFTVPEPKVWPDYLQNLDGKVRFNQPYLELAVPTFWLQLSISPIDSELSKVARQMCADELRNLKPKDIVERLLEKIRDVQGAKPSLNQLADEMHMSVSTLQRRLKQQGLTFQQLKDKARFEQARQLLEQTQLPADEIAARLGFSDASNFTKSFKLWTGQTPMAFRKSRSTSGV</sequence>
<dbReference type="RefSeq" id="WP_165767114.1">
    <property type="nucleotide sequence ID" value="NZ_CBCSCN010000019.1"/>
</dbReference>
<dbReference type="Proteomes" id="UP000196573">
    <property type="component" value="Unassembled WGS sequence"/>
</dbReference>
<organism evidence="5 6">
    <name type="scientific">Parendozoicomonas haliclonae</name>
    <dbReference type="NCBI Taxonomy" id="1960125"/>
    <lineage>
        <taxon>Bacteria</taxon>
        <taxon>Pseudomonadati</taxon>
        <taxon>Pseudomonadota</taxon>
        <taxon>Gammaproteobacteria</taxon>
        <taxon>Oceanospirillales</taxon>
        <taxon>Endozoicomonadaceae</taxon>
        <taxon>Parendozoicomonas</taxon>
    </lineage>
</organism>
<keyword evidence="2" id="KW-0238">DNA-binding</keyword>